<organism evidence="6 7">
    <name type="scientific">Achromobacter veterisilvae</name>
    <dbReference type="NCBI Taxonomy" id="2069367"/>
    <lineage>
        <taxon>Bacteria</taxon>
        <taxon>Pseudomonadati</taxon>
        <taxon>Pseudomonadota</taxon>
        <taxon>Betaproteobacteria</taxon>
        <taxon>Burkholderiales</taxon>
        <taxon>Alcaligenaceae</taxon>
        <taxon>Achromobacter</taxon>
    </lineage>
</organism>
<dbReference type="EMBL" id="CP148753">
    <property type="protein sequence ID" value="WXR75674.1"/>
    <property type="molecule type" value="Genomic_DNA"/>
</dbReference>
<evidence type="ECO:0000313" key="6">
    <source>
        <dbReference type="EMBL" id="WXR75674.1"/>
    </source>
</evidence>
<feature type="region of interest" description="Disordered" evidence="5">
    <location>
        <begin position="1"/>
        <end position="20"/>
    </location>
</feature>
<dbReference type="InterPro" id="IPR015422">
    <property type="entry name" value="PyrdxlP-dep_Trfase_small"/>
</dbReference>
<dbReference type="InterPro" id="IPR005814">
    <property type="entry name" value="Aminotrans_3"/>
</dbReference>
<keyword evidence="6" id="KW-0808">Transferase</keyword>
<evidence type="ECO:0000256" key="5">
    <source>
        <dbReference type="SAM" id="MobiDB-lite"/>
    </source>
</evidence>
<dbReference type="PANTHER" id="PTHR45688:SF13">
    <property type="entry name" value="ALANINE--GLYOXYLATE AMINOTRANSFERASE 2-LIKE"/>
    <property type="match status" value="1"/>
</dbReference>
<evidence type="ECO:0000256" key="2">
    <source>
        <dbReference type="ARBA" id="ARBA00008954"/>
    </source>
</evidence>
<protein>
    <submittedName>
        <fullName evidence="6">Aminotransferase class III-fold pyridoxal phosphate-dependent enzyme</fullName>
    </submittedName>
</protein>
<evidence type="ECO:0000313" key="7">
    <source>
        <dbReference type="Proteomes" id="UP001456224"/>
    </source>
</evidence>
<dbReference type="GO" id="GO:0008483">
    <property type="term" value="F:transaminase activity"/>
    <property type="evidence" value="ECO:0007669"/>
    <property type="project" value="UniProtKB-KW"/>
</dbReference>
<dbReference type="PANTHER" id="PTHR45688">
    <property type="match status" value="1"/>
</dbReference>
<dbReference type="RefSeq" id="WP_338881049.1">
    <property type="nucleotide sequence ID" value="NZ_CP148753.1"/>
</dbReference>
<reference evidence="6 7" key="1">
    <citation type="submission" date="2024-03" db="EMBL/GenBank/DDBJ databases">
        <title>Reference genomes for the five species model microbial community.</title>
        <authorList>
            <person name="Padfield D."/>
        </authorList>
    </citation>
    <scope>NUCLEOTIDE SEQUENCE [LARGE SCALE GENOMIC DNA]</scope>
    <source>
        <strain evidence="6 7">AB1</strain>
    </source>
</reference>
<dbReference type="PIRSF" id="PIRSF000521">
    <property type="entry name" value="Transaminase_4ab_Lys_Orn"/>
    <property type="match status" value="1"/>
</dbReference>
<dbReference type="SUPFAM" id="SSF53383">
    <property type="entry name" value="PLP-dependent transferases"/>
    <property type="match status" value="1"/>
</dbReference>
<keyword evidence="7" id="KW-1185">Reference proteome</keyword>
<dbReference type="InterPro" id="IPR015424">
    <property type="entry name" value="PyrdxlP-dep_Trfase"/>
</dbReference>
<proteinExistence type="inferred from homology"/>
<gene>
    <name evidence="6" type="ORF">WHX56_09285</name>
</gene>
<keyword evidence="6" id="KW-0032">Aminotransferase</keyword>
<dbReference type="Gene3D" id="3.90.1150.10">
    <property type="entry name" value="Aspartate Aminotransferase, domain 1"/>
    <property type="match status" value="1"/>
</dbReference>
<evidence type="ECO:0000256" key="4">
    <source>
        <dbReference type="RuleBase" id="RU003560"/>
    </source>
</evidence>
<dbReference type="InterPro" id="IPR015421">
    <property type="entry name" value="PyrdxlP-dep_Trfase_major"/>
</dbReference>
<name>A0ABZ2S404_9BURK</name>
<dbReference type="CDD" id="cd00610">
    <property type="entry name" value="OAT_like"/>
    <property type="match status" value="1"/>
</dbReference>
<comment type="similarity">
    <text evidence="2 4">Belongs to the class-III pyridoxal-phosphate-dependent aminotransferase family.</text>
</comment>
<dbReference type="Proteomes" id="UP001456224">
    <property type="component" value="Chromosome"/>
</dbReference>
<comment type="cofactor">
    <cofactor evidence="1">
        <name>pyridoxal 5'-phosphate</name>
        <dbReference type="ChEBI" id="CHEBI:597326"/>
    </cofactor>
</comment>
<dbReference type="InterPro" id="IPR049704">
    <property type="entry name" value="Aminotrans_3_PPA_site"/>
</dbReference>
<evidence type="ECO:0000256" key="3">
    <source>
        <dbReference type="ARBA" id="ARBA00022898"/>
    </source>
</evidence>
<dbReference type="Pfam" id="PF00202">
    <property type="entry name" value="Aminotran_3"/>
    <property type="match status" value="1"/>
</dbReference>
<evidence type="ECO:0000256" key="1">
    <source>
        <dbReference type="ARBA" id="ARBA00001933"/>
    </source>
</evidence>
<sequence>MSASSVELREAAQESTEGHAMTVNRNDMQQDLLGRRKALGPAYRLFYEEPVELVRGEGVWLYDASGRRYLDAYNNVPVVGHANPAVVEALSRQASVLNTHTRYLHDGVVRYAERLLALFPDALDTAMFTCTGSEANDLALRIAFEVTGQRGVIVTSNAYHGVTMALADVSPSLRPVGAHVRTIPAPCLLEGTPREVAAQFAASVDAAAAELEAAGTPVAALMVDTVFASDGLYADPGEALTLAAERVRARGGLFIADEVQGGFARMGGNWWAFQRDRVIPDMVSLGKPMGNGHPIGGLVAQSRLIEVFGRQCRYFNTFGGNTVSSAVGLAVLDELARMDAPAHVERAGQAMAQALGDLARRHDCLGAVRGHGLYWGVDIVAPDGDAAHAARLAQRIVNGLRQSGVLLGTAGRNASTLKIRPPLVFRPEHAGILAAALDEQCRMAMR</sequence>
<accession>A0ABZ2S404</accession>
<keyword evidence="3 4" id="KW-0663">Pyridoxal phosphate</keyword>
<dbReference type="Gene3D" id="3.40.640.10">
    <property type="entry name" value="Type I PLP-dependent aspartate aminotransferase-like (Major domain)"/>
    <property type="match status" value="1"/>
</dbReference>
<dbReference type="PROSITE" id="PS00600">
    <property type="entry name" value="AA_TRANSFER_CLASS_3"/>
    <property type="match status" value="1"/>
</dbReference>